<organism evidence="1 2">
    <name type="scientific">Providencia rettgeri</name>
    <dbReference type="NCBI Taxonomy" id="587"/>
    <lineage>
        <taxon>Bacteria</taxon>
        <taxon>Pseudomonadati</taxon>
        <taxon>Pseudomonadota</taxon>
        <taxon>Gammaproteobacteria</taxon>
        <taxon>Enterobacterales</taxon>
        <taxon>Morganellaceae</taxon>
        <taxon>Providencia</taxon>
    </lineage>
</organism>
<evidence type="ECO:0000313" key="1">
    <source>
        <dbReference type="EMBL" id="MBO1916246.1"/>
    </source>
</evidence>
<proteinExistence type="predicted"/>
<gene>
    <name evidence="1" type="ORF">J4727_11110</name>
</gene>
<feature type="non-terminal residue" evidence="1">
    <location>
        <position position="1"/>
    </location>
</feature>
<name>A0A939NBY7_PRORE</name>
<sequence>LIREDTVCSIKKSIFLRSDKITKKASFVYISLMSMLTSPKLFFLSQGSVAGGRSLFLLVYLQSNVNI</sequence>
<evidence type="ECO:0000313" key="2">
    <source>
        <dbReference type="Proteomes" id="UP000664477"/>
    </source>
</evidence>
<dbReference type="EMBL" id="JAGETQ010000054">
    <property type="protein sequence ID" value="MBO1916246.1"/>
    <property type="molecule type" value="Genomic_DNA"/>
</dbReference>
<comment type="caution">
    <text evidence="1">The sequence shown here is derived from an EMBL/GenBank/DDBJ whole genome shotgun (WGS) entry which is preliminary data.</text>
</comment>
<dbReference type="Proteomes" id="UP000664477">
    <property type="component" value="Unassembled WGS sequence"/>
</dbReference>
<accession>A0A939NBY7</accession>
<protein>
    <submittedName>
        <fullName evidence="1">Uncharacterized protein</fullName>
    </submittedName>
</protein>
<reference evidence="1" key="1">
    <citation type="submission" date="2021-03" db="EMBL/GenBank/DDBJ databases">
        <title>Molecular epidemiology and mechanisms of colistin and carbapenem resistance in Enterobacteriaceae from clinical isolates, the environment and porcine samples in Pretoria, South Africa.</title>
        <authorList>
            <person name="Bogoshi D."/>
            <person name="Mbelle N.M."/>
            <person name="Naidoo V."/>
            <person name="Osei Sekyere J."/>
        </authorList>
    </citation>
    <scope>NUCLEOTIDE SEQUENCE</scope>
    <source>
        <strain evidence="1">C052</strain>
    </source>
</reference>
<dbReference type="AlphaFoldDB" id="A0A939NBY7"/>